<evidence type="ECO:0000259" key="1">
    <source>
        <dbReference type="PROSITE" id="PS50127"/>
    </source>
</evidence>
<keyword evidence="3" id="KW-1185">Reference proteome</keyword>
<organism evidence="2 3">
    <name type="scientific">Amblyomma americanum</name>
    <name type="common">Lone star tick</name>
    <dbReference type="NCBI Taxonomy" id="6943"/>
    <lineage>
        <taxon>Eukaryota</taxon>
        <taxon>Metazoa</taxon>
        <taxon>Ecdysozoa</taxon>
        <taxon>Arthropoda</taxon>
        <taxon>Chelicerata</taxon>
        <taxon>Arachnida</taxon>
        <taxon>Acari</taxon>
        <taxon>Parasitiformes</taxon>
        <taxon>Ixodida</taxon>
        <taxon>Ixodoidea</taxon>
        <taxon>Ixodidae</taxon>
        <taxon>Amblyomminae</taxon>
        <taxon>Amblyomma</taxon>
    </lineage>
</organism>
<gene>
    <name evidence="2" type="ORF">V5799_011122</name>
</gene>
<feature type="domain" description="UBC core" evidence="1">
    <location>
        <begin position="24"/>
        <end position="191"/>
    </location>
</feature>
<dbReference type="SMART" id="SM00212">
    <property type="entry name" value="UBCc"/>
    <property type="match status" value="1"/>
</dbReference>
<dbReference type="InterPro" id="IPR050113">
    <property type="entry name" value="Ub_conjugating_enzyme"/>
</dbReference>
<dbReference type="InterPro" id="IPR016135">
    <property type="entry name" value="UBQ-conjugating_enzyme/RWD"/>
</dbReference>
<protein>
    <recommendedName>
        <fullName evidence="1">UBC core domain-containing protein</fullName>
    </recommendedName>
</protein>
<dbReference type="EMBL" id="JARKHS020015509">
    <property type="protein sequence ID" value="KAK8774347.1"/>
    <property type="molecule type" value="Genomic_DNA"/>
</dbReference>
<accession>A0AAQ4EHX0</accession>
<reference evidence="2 3" key="1">
    <citation type="journal article" date="2023" name="Arcadia Sci">
        <title>De novo assembly of a long-read Amblyomma americanum tick genome.</title>
        <authorList>
            <person name="Chou S."/>
            <person name="Poskanzer K.E."/>
            <person name="Rollins M."/>
            <person name="Thuy-Boun P.S."/>
        </authorList>
    </citation>
    <scope>NUCLEOTIDE SEQUENCE [LARGE SCALE GENOMIC DNA]</scope>
    <source>
        <strain evidence="2">F_SG_1</strain>
        <tissue evidence="2">Salivary glands</tissue>
    </source>
</reference>
<dbReference type="InterPro" id="IPR000608">
    <property type="entry name" value="UBC"/>
</dbReference>
<dbReference type="SUPFAM" id="SSF54495">
    <property type="entry name" value="UBC-like"/>
    <property type="match status" value="1"/>
</dbReference>
<dbReference type="Gene3D" id="3.10.110.10">
    <property type="entry name" value="Ubiquitin Conjugating Enzyme"/>
    <property type="match status" value="1"/>
</dbReference>
<dbReference type="Proteomes" id="UP001321473">
    <property type="component" value="Unassembled WGS sequence"/>
</dbReference>
<dbReference type="AlphaFoldDB" id="A0AAQ4EHX0"/>
<evidence type="ECO:0000313" key="3">
    <source>
        <dbReference type="Proteomes" id="UP001321473"/>
    </source>
</evidence>
<comment type="caution">
    <text evidence="2">The sequence shown here is derived from an EMBL/GenBank/DDBJ whole genome shotgun (WGS) entry which is preliminary data.</text>
</comment>
<proteinExistence type="predicted"/>
<dbReference type="Pfam" id="PF00179">
    <property type="entry name" value="UQ_con"/>
    <property type="match status" value="1"/>
</dbReference>
<name>A0AAQ4EHX0_AMBAM</name>
<dbReference type="PANTHER" id="PTHR24067">
    <property type="entry name" value="UBIQUITIN-CONJUGATING ENZYME E2"/>
    <property type="match status" value="1"/>
</dbReference>
<sequence length="251" mass="28840">MDYYNPLGNAWDPLEYEHEVPSPQCLDRVRKDIADFYAKPLVGVFIFPEEDNITKVHALVEGPAGTPYDGGLFHFLIKFSENYPMTPPRVRIMTTDGGRVSFHSKFLVTGRVSLSLLGKYPGPEWRPTLTLEDVLIWLQSLFFDKLYFNDDNNFIQQETIRVAVCNTVEAALQDSPEQSQALRKHILKLFRQSYGKYLRIVSSNLHLTGRAKYTYSAEERVFRFEPLLRRLKGLKKMVVNKMEAGAAEGNQ</sequence>
<evidence type="ECO:0000313" key="2">
    <source>
        <dbReference type="EMBL" id="KAK8774347.1"/>
    </source>
</evidence>
<dbReference type="PROSITE" id="PS50127">
    <property type="entry name" value="UBC_2"/>
    <property type="match status" value="1"/>
</dbReference>